<evidence type="ECO:0000313" key="11">
    <source>
        <dbReference type="Proteomes" id="UP000186104"/>
    </source>
</evidence>
<dbReference type="GO" id="GO:0005886">
    <property type="term" value="C:plasma membrane"/>
    <property type="evidence" value="ECO:0007669"/>
    <property type="project" value="UniProtKB-SubCell"/>
</dbReference>
<reference evidence="10 11" key="1">
    <citation type="submission" date="2016-06" db="EMBL/GenBank/DDBJ databases">
        <title>Complete genome sequence of a saline-alkali tolerant type strain Dietzia timorensis ID05-A0528T.</title>
        <authorList>
            <person name="Wu X."/>
        </authorList>
    </citation>
    <scope>NUCLEOTIDE SEQUENCE [LARGE SCALE GENOMIC DNA]</scope>
    <source>
        <strain evidence="10 11">ID05-A0528</strain>
    </source>
</reference>
<feature type="transmembrane region" description="Helical" evidence="9">
    <location>
        <begin position="40"/>
        <end position="61"/>
    </location>
</feature>
<dbReference type="Gene3D" id="1.10.3470.10">
    <property type="entry name" value="ABC transporter involved in vitamin B12 uptake, BtuC"/>
    <property type="match status" value="1"/>
</dbReference>
<evidence type="ECO:0000256" key="4">
    <source>
        <dbReference type="ARBA" id="ARBA00022475"/>
    </source>
</evidence>
<feature type="region of interest" description="Disordered" evidence="8">
    <location>
        <begin position="1"/>
        <end position="28"/>
    </location>
</feature>
<evidence type="ECO:0000256" key="1">
    <source>
        <dbReference type="ARBA" id="ARBA00004651"/>
    </source>
</evidence>
<dbReference type="GO" id="GO:0022857">
    <property type="term" value="F:transmembrane transporter activity"/>
    <property type="evidence" value="ECO:0007669"/>
    <property type="project" value="InterPro"/>
</dbReference>
<comment type="similarity">
    <text evidence="2">Belongs to the binding-protein-dependent transport system permease family. FecCD subfamily.</text>
</comment>
<evidence type="ECO:0000256" key="8">
    <source>
        <dbReference type="SAM" id="MobiDB-lite"/>
    </source>
</evidence>
<keyword evidence="5 9" id="KW-0812">Transmembrane</keyword>
<evidence type="ECO:0000256" key="3">
    <source>
        <dbReference type="ARBA" id="ARBA00022448"/>
    </source>
</evidence>
<feature type="transmembrane region" description="Helical" evidence="9">
    <location>
        <begin position="120"/>
        <end position="139"/>
    </location>
</feature>
<dbReference type="InterPro" id="IPR000522">
    <property type="entry name" value="ABC_transptr_permease_BtuC"/>
</dbReference>
<sequence>MAEVKRTTDPATSTDADAAPEPNCKRSAKTLPDRRSAVRFWAIIAVLVVASAGFTYGLLAWGNPMPPGSRGFWLIAEMRMENVIVMAVVAVCQATATVSFQTVTNNRIITPSIMGFESLYVAVQTTAVYFLGVAGVLALQGTGQFVLQLVLMVGLATLLYGWLLSGRLGNIQIMLLIGIIIGGGLGSISTFMQRLLTPSEFDVLAARLFGNISNADASYLPIAIPLCLAAAGTLWLSSRRLNVISLGRDVATNLGYNHKREILKVLVLVSVLMAVSTALIGPMTFLGFLVATLAYQFSDSFDHRLIFPMAVLTCYVVLTGAYFVMRHVFYAQGVVSIIIELVGGLVFLTVILRKGRL</sequence>
<dbReference type="PANTHER" id="PTHR30472">
    <property type="entry name" value="FERRIC ENTEROBACTIN TRANSPORT SYSTEM PERMEASE PROTEIN"/>
    <property type="match status" value="1"/>
</dbReference>
<feature type="compositionally biased region" description="Low complexity" evidence="8">
    <location>
        <begin position="9"/>
        <end position="22"/>
    </location>
</feature>
<keyword evidence="3" id="KW-0813">Transport</keyword>
<dbReference type="EMBL" id="CP015961">
    <property type="protein sequence ID" value="ANI93263.1"/>
    <property type="molecule type" value="Genomic_DNA"/>
</dbReference>
<name>A0A173LMY5_9ACTN</name>
<proteinExistence type="inferred from homology"/>
<feature type="transmembrane region" description="Helical" evidence="9">
    <location>
        <begin position="146"/>
        <end position="165"/>
    </location>
</feature>
<feature type="transmembrane region" description="Helical" evidence="9">
    <location>
        <begin position="171"/>
        <end position="196"/>
    </location>
</feature>
<evidence type="ECO:0000256" key="5">
    <source>
        <dbReference type="ARBA" id="ARBA00022692"/>
    </source>
</evidence>
<dbReference type="Pfam" id="PF01032">
    <property type="entry name" value="FecCD"/>
    <property type="match status" value="1"/>
</dbReference>
<dbReference type="KEGG" id="dtm:BJL86_2499"/>
<dbReference type="AlphaFoldDB" id="A0A173LMY5"/>
<evidence type="ECO:0000256" key="2">
    <source>
        <dbReference type="ARBA" id="ARBA00007935"/>
    </source>
</evidence>
<organism evidence="10 11">
    <name type="scientific">Dietzia timorensis</name>
    <dbReference type="NCBI Taxonomy" id="499555"/>
    <lineage>
        <taxon>Bacteria</taxon>
        <taxon>Bacillati</taxon>
        <taxon>Actinomycetota</taxon>
        <taxon>Actinomycetes</taxon>
        <taxon>Mycobacteriales</taxon>
        <taxon>Dietziaceae</taxon>
        <taxon>Dietzia</taxon>
    </lineage>
</organism>
<keyword evidence="6 9" id="KW-1133">Transmembrane helix</keyword>
<evidence type="ECO:0000256" key="7">
    <source>
        <dbReference type="ARBA" id="ARBA00023136"/>
    </source>
</evidence>
<dbReference type="Proteomes" id="UP000186104">
    <property type="component" value="Chromosome"/>
</dbReference>
<feature type="transmembrane region" description="Helical" evidence="9">
    <location>
        <begin position="217"/>
        <end position="236"/>
    </location>
</feature>
<comment type="subcellular location">
    <subcellularLocation>
        <location evidence="1">Cell membrane</location>
        <topology evidence="1">Multi-pass membrane protein</topology>
    </subcellularLocation>
</comment>
<dbReference type="SUPFAM" id="SSF81345">
    <property type="entry name" value="ABC transporter involved in vitamin B12 uptake, BtuC"/>
    <property type="match status" value="1"/>
</dbReference>
<protein>
    <submittedName>
        <fullName evidence="10">Putative ABC transporter permease protein Yc lO</fullName>
    </submittedName>
</protein>
<dbReference type="OrthoDB" id="9796260at2"/>
<feature type="transmembrane region" description="Helical" evidence="9">
    <location>
        <begin position="265"/>
        <end position="293"/>
    </location>
</feature>
<dbReference type="RefSeq" id="WP_067477711.1">
    <property type="nucleotide sequence ID" value="NZ_CP015961.1"/>
</dbReference>
<dbReference type="PANTHER" id="PTHR30472:SF19">
    <property type="entry name" value="PETROBACTIN IMPORT SYSTEM PERMEASE PROTEIN YCLO"/>
    <property type="match status" value="1"/>
</dbReference>
<evidence type="ECO:0000256" key="9">
    <source>
        <dbReference type="SAM" id="Phobius"/>
    </source>
</evidence>
<evidence type="ECO:0000313" key="10">
    <source>
        <dbReference type="EMBL" id="ANI93263.1"/>
    </source>
</evidence>
<dbReference type="InterPro" id="IPR037294">
    <property type="entry name" value="ABC_BtuC-like"/>
</dbReference>
<evidence type="ECO:0000256" key="6">
    <source>
        <dbReference type="ARBA" id="ARBA00022989"/>
    </source>
</evidence>
<accession>A0A173LMY5</accession>
<feature type="transmembrane region" description="Helical" evidence="9">
    <location>
        <begin position="305"/>
        <end position="324"/>
    </location>
</feature>
<dbReference type="STRING" id="499555.BJL86_2499"/>
<dbReference type="GO" id="GO:0033214">
    <property type="term" value="P:siderophore-iron import into cell"/>
    <property type="evidence" value="ECO:0007669"/>
    <property type="project" value="TreeGrafter"/>
</dbReference>
<keyword evidence="7 9" id="KW-0472">Membrane</keyword>
<keyword evidence="11" id="KW-1185">Reference proteome</keyword>
<feature type="transmembrane region" description="Helical" evidence="9">
    <location>
        <begin position="330"/>
        <end position="352"/>
    </location>
</feature>
<feature type="transmembrane region" description="Helical" evidence="9">
    <location>
        <begin position="82"/>
        <end position="100"/>
    </location>
</feature>
<keyword evidence="4" id="KW-1003">Cell membrane</keyword>
<gene>
    <name evidence="10" type="ORF">BJL86_2499</name>
</gene>